<evidence type="ECO:0000256" key="1">
    <source>
        <dbReference type="ARBA" id="ARBA00004651"/>
    </source>
</evidence>
<evidence type="ECO:0000256" key="7">
    <source>
        <dbReference type="RuleBase" id="RU363032"/>
    </source>
</evidence>
<dbReference type="Pfam" id="PF12911">
    <property type="entry name" value="OppC_N"/>
    <property type="match status" value="1"/>
</dbReference>
<dbReference type="InterPro" id="IPR035906">
    <property type="entry name" value="MetI-like_sf"/>
</dbReference>
<feature type="transmembrane region" description="Helical" evidence="7">
    <location>
        <begin position="98"/>
        <end position="124"/>
    </location>
</feature>
<dbReference type="PANTHER" id="PTHR43386">
    <property type="entry name" value="OLIGOPEPTIDE TRANSPORT SYSTEM PERMEASE PROTEIN APPC"/>
    <property type="match status" value="1"/>
</dbReference>
<gene>
    <name evidence="9" type="ORF">BKP37_03645</name>
</gene>
<dbReference type="Pfam" id="PF00528">
    <property type="entry name" value="BPD_transp_1"/>
    <property type="match status" value="1"/>
</dbReference>
<accession>A0A1S2LYM5</accession>
<evidence type="ECO:0000256" key="4">
    <source>
        <dbReference type="ARBA" id="ARBA00022692"/>
    </source>
</evidence>
<comment type="similarity">
    <text evidence="7">Belongs to the binding-protein-dependent transport system permease family.</text>
</comment>
<evidence type="ECO:0000256" key="5">
    <source>
        <dbReference type="ARBA" id="ARBA00022989"/>
    </source>
</evidence>
<proteinExistence type="inferred from homology"/>
<keyword evidence="10" id="KW-1185">Reference proteome</keyword>
<dbReference type="GO" id="GO:0005886">
    <property type="term" value="C:plasma membrane"/>
    <property type="evidence" value="ECO:0007669"/>
    <property type="project" value="UniProtKB-SubCell"/>
</dbReference>
<evidence type="ECO:0000256" key="3">
    <source>
        <dbReference type="ARBA" id="ARBA00022475"/>
    </source>
</evidence>
<dbReference type="CDD" id="cd06261">
    <property type="entry name" value="TM_PBP2"/>
    <property type="match status" value="1"/>
</dbReference>
<comment type="subcellular location">
    <subcellularLocation>
        <location evidence="1 7">Cell membrane</location>
        <topology evidence="1 7">Multi-pass membrane protein</topology>
    </subcellularLocation>
</comment>
<comment type="caution">
    <text evidence="9">The sequence shown here is derived from an EMBL/GenBank/DDBJ whole genome shotgun (WGS) entry which is preliminary data.</text>
</comment>
<feature type="transmembrane region" description="Helical" evidence="7">
    <location>
        <begin position="35"/>
        <end position="57"/>
    </location>
</feature>
<dbReference type="OrthoDB" id="9797472at2"/>
<feature type="transmembrane region" description="Helical" evidence="7">
    <location>
        <begin position="263"/>
        <end position="285"/>
    </location>
</feature>
<evidence type="ECO:0000313" key="9">
    <source>
        <dbReference type="EMBL" id="OIJ17592.1"/>
    </source>
</evidence>
<feature type="transmembrane region" description="Helical" evidence="7">
    <location>
        <begin position="136"/>
        <end position="156"/>
    </location>
</feature>
<keyword evidence="2 7" id="KW-0813">Transport</keyword>
<evidence type="ECO:0000256" key="6">
    <source>
        <dbReference type="ARBA" id="ARBA00023136"/>
    </source>
</evidence>
<organism evidence="9 10">
    <name type="scientific">Anaerobacillus alkalilacustris</name>
    <dbReference type="NCBI Taxonomy" id="393763"/>
    <lineage>
        <taxon>Bacteria</taxon>
        <taxon>Bacillati</taxon>
        <taxon>Bacillota</taxon>
        <taxon>Bacilli</taxon>
        <taxon>Bacillales</taxon>
        <taxon>Bacillaceae</taxon>
        <taxon>Anaerobacillus</taxon>
    </lineage>
</organism>
<reference evidence="9 10" key="1">
    <citation type="submission" date="2016-10" db="EMBL/GenBank/DDBJ databases">
        <title>Draft genome sequences of four alkaliphilic bacteria belonging to the Anaerobacillus genus.</title>
        <authorList>
            <person name="Bassil N.M."/>
            <person name="Lloyd J.R."/>
        </authorList>
    </citation>
    <scope>NUCLEOTIDE SEQUENCE [LARGE SCALE GENOMIC DNA]</scope>
    <source>
        <strain evidence="9 10">DSM 18345</strain>
    </source>
</reference>
<dbReference type="Proteomes" id="UP000179524">
    <property type="component" value="Unassembled WGS sequence"/>
</dbReference>
<dbReference type="AlphaFoldDB" id="A0A1S2LYM5"/>
<protein>
    <submittedName>
        <fullName evidence="9">Diguanylate cyclase</fullName>
    </submittedName>
</protein>
<keyword evidence="5 7" id="KW-1133">Transmembrane helix</keyword>
<name>A0A1S2LYM5_9BACI</name>
<keyword evidence="6 7" id="KW-0472">Membrane</keyword>
<dbReference type="Gene3D" id="1.10.3720.10">
    <property type="entry name" value="MetI-like"/>
    <property type="match status" value="1"/>
</dbReference>
<sequence>MIEQTDKNSFMQNSPSNPRLESWKTFFKKLRKNRAATVGGILILLFIIIALIGPFFVPYDGTEQNHMNKLSAPSAEHWFGTDHHGRDIFSRIIHGMSITLFIGFSSVAIGTVVGVFLGLISGYYGKRIDAVIMRTMDVLLAFPGILLALAIVSVLGGSLTNVIIAVGIFAIPSFARIVRGSTLAVKKLEYIDAVKALGASDGRIIFKHILPNVLSPIIVQSSLYMASAILTASGLSFLGMGAQPPTPEWGAMLSAGRSYMFDAPHVALFPGLAIVIVVLAFNIFGDGLRDALDPKMKN</sequence>
<feature type="transmembrane region" description="Helical" evidence="7">
    <location>
        <begin position="162"/>
        <end position="178"/>
    </location>
</feature>
<dbReference type="EMBL" id="MLQR01000001">
    <property type="protein sequence ID" value="OIJ17592.1"/>
    <property type="molecule type" value="Genomic_DNA"/>
</dbReference>
<dbReference type="InterPro" id="IPR050366">
    <property type="entry name" value="BP-dependent_transpt_permease"/>
</dbReference>
<dbReference type="InterPro" id="IPR025966">
    <property type="entry name" value="OppC_N"/>
</dbReference>
<dbReference type="InterPro" id="IPR000515">
    <property type="entry name" value="MetI-like"/>
</dbReference>
<dbReference type="SUPFAM" id="SSF161098">
    <property type="entry name" value="MetI-like"/>
    <property type="match status" value="1"/>
</dbReference>
<keyword evidence="4 7" id="KW-0812">Transmembrane</keyword>
<dbReference type="GO" id="GO:0055085">
    <property type="term" value="P:transmembrane transport"/>
    <property type="evidence" value="ECO:0007669"/>
    <property type="project" value="InterPro"/>
</dbReference>
<evidence type="ECO:0000259" key="8">
    <source>
        <dbReference type="PROSITE" id="PS50928"/>
    </source>
</evidence>
<evidence type="ECO:0000313" key="10">
    <source>
        <dbReference type="Proteomes" id="UP000179524"/>
    </source>
</evidence>
<keyword evidence="3" id="KW-1003">Cell membrane</keyword>
<dbReference type="PANTHER" id="PTHR43386:SF1">
    <property type="entry name" value="D,D-DIPEPTIDE TRANSPORT SYSTEM PERMEASE PROTEIN DDPC-RELATED"/>
    <property type="match status" value="1"/>
</dbReference>
<evidence type="ECO:0000256" key="2">
    <source>
        <dbReference type="ARBA" id="ARBA00022448"/>
    </source>
</evidence>
<feature type="transmembrane region" description="Helical" evidence="7">
    <location>
        <begin position="223"/>
        <end position="243"/>
    </location>
</feature>
<feature type="domain" description="ABC transmembrane type-1" evidence="8">
    <location>
        <begin position="96"/>
        <end position="285"/>
    </location>
</feature>
<dbReference type="PROSITE" id="PS50928">
    <property type="entry name" value="ABC_TM1"/>
    <property type="match status" value="1"/>
</dbReference>